<dbReference type="Proteomes" id="UP000663570">
    <property type="component" value="Chromosome"/>
</dbReference>
<evidence type="ECO:0000259" key="7">
    <source>
        <dbReference type="Pfam" id="PF01292"/>
    </source>
</evidence>
<keyword evidence="5 6" id="KW-0472">Membrane</keyword>
<dbReference type="SUPFAM" id="SSF81342">
    <property type="entry name" value="Transmembrane di-heme cytochromes"/>
    <property type="match status" value="1"/>
</dbReference>
<gene>
    <name evidence="8" type="ORF">JY500_18590</name>
</gene>
<dbReference type="PANTHER" id="PTHR30485:SF2">
    <property type="entry name" value="BLL0597 PROTEIN"/>
    <property type="match status" value="1"/>
</dbReference>
<evidence type="ECO:0000256" key="6">
    <source>
        <dbReference type="SAM" id="Phobius"/>
    </source>
</evidence>
<feature type="transmembrane region" description="Helical" evidence="6">
    <location>
        <begin position="132"/>
        <end position="154"/>
    </location>
</feature>
<feature type="domain" description="Cytochrome b561 bacterial/Ni-hydrogenase" evidence="7">
    <location>
        <begin position="6"/>
        <end position="166"/>
    </location>
</feature>
<feature type="transmembrane region" description="Helical" evidence="6">
    <location>
        <begin position="95"/>
        <end position="120"/>
    </location>
</feature>
<keyword evidence="4 6" id="KW-1133">Transmembrane helix</keyword>
<evidence type="ECO:0000256" key="3">
    <source>
        <dbReference type="ARBA" id="ARBA00022692"/>
    </source>
</evidence>
<proteinExistence type="predicted"/>
<dbReference type="InterPro" id="IPR051542">
    <property type="entry name" value="Hydrogenase_cytochrome"/>
</dbReference>
<reference evidence="8 9" key="1">
    <citation type="submission" date="2021-02" db="EMBL/GenBank/DDBJ databases">
        <title>Niveibacterium changnyeongensis HC41.</title>
        <authorList>
            <person name="Kang M."/>
        </authorList>
    </citation>
    <scope>NUCLEOTIDE SEQUENCE [LARGE SCALE GENOMIC DNA]</scope>
    <source>
        <strain evidence="8 9">HC41</strain>
    </source>
</reference>
<evidence type="ECO:0000256" key="4">
    <source>
        <dbReference type="ARBA" id="ARBA00022989"/>
    </source>
</evidence>
<protein>
    <submittedName>
        <fullName evidence="8">Cytochrome b/b6 domain-containing protein</fullName>
    </submittedName>
</protein>
<evidence type="ECO:0000256" key="1">
    <source>
        <dbReference type="ARBA" id="ARBA00004651"/>
    </source>
</evidence>
<evidence type="ECO:0000313" key="8">
    <source>
        <dbReference type="EMBL" id="QSI76442.1"/>
    </source>
</evidence>
<keyword evidence="3 6" id="KW-0812">Transmembrane</keyword>
<sequence length="205" mass="21958">MNVRIWDLPVRIGHWALAASVAIAWLTAEQEAWRRVHIVAGSVAGAVVLFRLLWGFVGSRSARFRTFVRSPAAAVAELRDHLAGHAAPRATHTVIGGWAVIGLLGLALGAAITGVLNYRYDEIETLAELHEALAEGLLALIVVHLGGVMVMSLLERQNLPRSMLTGRATAPAGAEVRNYPLAALTLIGWTTAIVWALLVWLGIAA</sequence>
<feature type="transmembrane region" description="Helical" evidence="6">
    <location>
        <begin position="12"/>
        <end position="28"/>
    </location>
</feature>
<dbReference type="Pfam" id="PF01292">
    <property type="entry name" value="Ni_hydr_CYTB"/>
    <property type="match status" value="1"/>
</dbReference>
<dbReference type="PANTHER" id="PTHR30485">
    <property type="entry name" value="NI/FE-HYDROGENASE 1 B-TYPE CYTOCHROME SUBUNIT"/>
    <property type="match status" value="1"/>
</dbReference>
<feature type="transmembrane region" description="Helical" evidence="6">
    <location>
        <begin position="35"/>
        <end position="57"/>
    </location>
</feature>
<evidence type="ECO:0000256" key="5">
    <source>
        <dbReference type="ARBA" id="ARBA00023136"/>
    </source>
</evidence>
<comment type="subcellular location">
    <subcellularLocation>
        <location evidence="1">Cell membrane</location>
        <topology evidence="1">Multi-pass membrane protein</topology>
    </subcellularLocation>
</comment>
<organism evidence="8 9">
    <name type="scientific">Niveibacterium microcysteis</name>
    <dbReference type="NCBI Taxonomy" id="2811415"/>
    <lineage>
        <taxon>Bacteria</taxon>
        <taxon>Pseudomonadati</taxon>
        <taxon>Pseudomonadota</taxon>
        <taxon>Betaproteobacteria</taxon>
        <taxon>Rhodocyclales</taxon>
        <taxon>Rhodocyclaceae</taxon>
        <taxon>Niveibacterium</taxon>
    </lineage>
</organism>
<dbReference type="InterPro" id="IPR016174">
    <property type="entry name" value="Di-haem_cyt_TM"/>
</dbReference>
<name>A0ABX7MAB5_9RHOO</name>
<dbReference type="RefSeq" id="WP_206254123.1">
    <property type="nucleotide sequence ID" value="NZ_CP071060.1"/>
</dbReference>
<dbReference type="Gene3D" id="1.20.950.20">
    <property type="entry name" value="Transmembrane di-heme cytochromes, Chain C"/>
    <property type="match status" value="1"/>
</dbReference>
<keyword evidence="2" id="KW-1003">Cell membrane</keyword>
<keyword evidence="9" id="KW-1185">Reference proteome</keyword>
<feature type="transmembrane region" description="Helical" evidence="6">
    <location>
        <begin position="181"/>
        <end position="203"/>
    </location>
</feature>
<dbReference type="EMBL" id="CP071060">
    <property type="protein sequence ID" value="QSI76442.1"/>
    <property type="molecule type" value="Genomic_DNA"/>
</dbReference>
<evidence type="ECO:0000256" key="2">
    <source>
        <dbReference type="ARBA" id="ARBA00022475"/>
    </source>
</evidence>
<evidence type="ECO:0000313" key="9">
    <source>
        <dbReference type="Proteomes" id="UP000663570"/>
    </source>
</evidence>
<dbReference type="InterPro" id="IPR011577">
    <property type="entry name" value="Cyt_b561_bac/Ni-Hgenase"/>
</dbReference>
<accession>A0ABX7MAB5</accession>